<evidence type="ECO:0000313" key="2">
    <source>
        <dbReference type="Proteomes" id="UP000190951"/>
    </source>
</evidence>
<dbReference type="EMBL" id="CP096983">
    <property type="protein sequence ID" value="URZ11961.1"/>
    <property type="molecule type" value="Genomic_DNA"/>
</dbReference>
<dbReference type="KEGG" id="crw:CROST_026780"/>
<dbReference type="GO" id="GO:0003677">
    <property type="term" value="F:DNA binding"/>
    <property type="evidence" value="ECO:0007669"/>
    <property type="project" value="InterPro"/>
</dbReference>
<evidence type="ECO:0000313" key="1">
    <source>
        <dbReference type="EMBL" id="URZ11961.1"/>
    </source>
</evidence>
<reference evidence="1 2" key="1">
    <citation type="submission" date="2022-04" db="EMBL/GenBank/DDBJ databases">
        <title>Genome sequence of C. roseum typestrain.</title>
        <authorList>
            <person name="Poehlein A."/>
            <person name="Schoch T."/>
            <person name="Duerre P."/>
            <person name="Daniel R."/>
        </authorList>
    </citation>
    <scope>NUCLEOTIDE SEQUENCE [LARGE SCALE GENOMIC DNA]</scope>
    <source>
        <strain evidence="1 2">DSM 7320</strain>
    </source>
</reference>
<dbReference type="AlphaFoldDB" id="A0A1S8LBB9"/>
<sequence length="87" mass="9924">MTFDEQFKIELKKYMQDNFINPNILASKAGINKHVFTEILNNNSRKVYGDEVAGICNATGLTLKEILKLNKKDNPYVSMNSNNLQKT</sequence>
<gene>
    <name evidence="1" type="ORF">CROST_026780</name>
</gene>
<dbReference type="Pfam" id="PF13443">
    <property type="entry name" value="HTH_26"/>
    <property type="match status" value="1"/>
</dbReference>
<dbReference type="Proteomes" id="UP000190951">
    <property type="component" value="Chromosome"/>
</dbReference>
<dbReference type="STRING" id="84029.CROST_13430"/>
<dbReference type="Gene3D" id="1.10.260.40">
    <property type="entry name" value="lambda repressor-like DNA-binding domains"/>
    <property type="match status" value="1"/>
</dbReference>
<organism evidence="1 2">
    <name type="scientific">Clostridium felsineum</name>
    <dbReference type="NCBI Taxonomy" id="36839"/>
    <lineage>
        <taxon>Bacteria</taxon>
        <taxon>Bacillati</taxon>
        <taxon>Bacillota</taxon>
        <taxon>Clostridia</taxon>
        <taxon>Eubacteriales</taxon>
        <taxon>Clostridiaceae</taxon>
        <taxon>Clostridium</taxon>
    </lineage>
</organism>
<accession>A0A1S8LBB9</accession>
<protein>
    <submittedName>
        <fullName evidence="1">Uncharacterized protein</fullName>
    </submittedName>
</protein>
<keyword evidence="2" id="KW-1185">Reference proteome</keyword>
<name>A0A1S8LBB9_9CLOT</name>
<dbReference type="SUPFAM" id="SSF47413">
    <property type="entry name" value="lambda repressor-like DNA-binding domains"/>
    <property type="match status" value="1"/>
</dbReference>
<proteinExistence type="predicted"/>
<dbReference type="RefSeq" id="WP_077832991.1">
    <property type="nucleotide sequence ID" value="NZ_CP096983.1"/>
</dbReference>
<dbReference type="InterPro" id="IPR001387">
    <property type="entry name" value="Cro/C1-type_HTH"/>
</dbReference>
<dbReference type="InterPro" id="IPR010982">
    <property type="entry name" value="Lambda_DNA-bd_dom_sf"/>
</dbReference>